<dbReference type="Proteomes" id="UP001150603">
    <property type="component" value="Unassembled WGS sequence"/>
</dbReference>
<accession>A0ACC1J3S0</accession>
<proteinExistence type="predicted"/>
<comment type="caution">
    <text evidence="1">The sequence shown here is derived from an EMBL/GenBank/DDBJ whole genome shotgun (WGS) entry which is preliminary data.</text>
</comment>
<dbReference type="EMBL" id="JANBPW010003954">
    <property type="protein sequence ID" value="KAJ1936243.1"/>
    <property type="molecule type" value="Genomic_DNA"/>
</dbReference>
<evidence type="ECO:0000313" key="2">
    <source>
        <dbReference type="Proteomes" id="UP001150603"/>
    </source>
</evidence>
<evidence type="ECO:0000313" key="1">
    <source>
        <dbReference type="EMBL" id="KAJ1936243.1"/>
    </source>
</evidence>
<sequence>QVEEYSVQEISEYAAINFVSFSALTARFLTFAKGVENAERICVVNISSLLAVMAFSNWGLYAAIKAARDQLLKVSAIENQDDKRVRLLSYAPGPLDNDMQEMVRTTVGDPEQKKIYGQMHLERKLVSMQFTAGIMCDLLDKWEFESGAHIDIYDVVPPPA</sequence>
<organism evidence="1 2">
    <name type="scientific">Linderina macrospora</name>
    <dbReference type="NCBI Taxonomy" id="4868"/>
    <lineage>
        <taxon>Eukaryota</taxon>
        <taxon>Fungi</taxon>
        <taxon>Fungi incertae sedis</taxon>
        <taxon>Zoopagomycota</taxon>
        <taxon>Kickxellomycotina</taxon>
        <taxon>Kickxellomycetes</taxon>
        <taxon>Kickxellales</taxon>
        <taxon>Kickxellaceae</taxon>
        <taxon>Linderina</taxon>
    </lineage>
</organism>
<protein>
    <submittedName>
        <fullName evidence="1">Uncharacterized protein</fullName>
    </submittedName>
</protein>
<gene>
    <name evidence="1" type="ORF">FBU59_005116</name>
</gene>
<keyword evidence="2" id="KW-1185">Reference proteome</keyword>
<name>A0ACC1J3S0_9FUNG</name>
<reference evidence="1" key="1">
    <citation type="submission" date="2022-07" db="EMBL/GenBank/DDBJ databases">
        <title>Phylogenomic reconstructions and comparative analyses of Kickxellomycotina fungi.</title>
        <authorList>
            <person name="Reynolds N.K."/>
            <person name="Stajich J.E."/>
            <person name="Barry K."/>
            <person name="Grigoriev I.V."/>
            <person name="Crous P."/>
            <person name="Smith M.E."/>
        </authorList>
    </citation>
    <scope>NUCLEOTIDE SEQUENCE</scope>
    <source>
        <strain evidence="1">NRRL 5244</strain>
    </source>
</reference>
<feature type="non-terminal residue" evidence="1">
    <location>
        <position position="1"/>
    </location>
</feature>